<evidence type="ECO:0000313" key="2">
    <source>
        <dbReference type="EMBL" id="RSL83689.1"/>
    </source>
</evidence>
<proteinExistence type="predicted"/>
<protein>
    <submittedName>
        <fullName evidence="2">Uncharacterized protein</fullName>
    </submittedName>
</protein>
<feature type="signal peptide" evidence="1">
    <location>
        <begin position="1"/>
        <end position="17"/>
    </location>
</feature>
<evidence type="ECO:0000313" key="3">
    <source>
        <dbReference type="Proteomes" id="UP000287972"/>
    </source>
</evidence>
<keyword evidence="3" id="KW-1185">Reference proteome</keyword>
<dbReference type="EMBL" id="NKCL01000079">
    <property type="protein sequence ID" value="RSL83689.1"/>
    <property type="molecule type" value="Genomic_DNA"/>
</dbReference>
<keyword evidence="1" id="KW-0732">Signal</keyword>
<sequence>MLTQWPFAVFLLPAVDIIVFNGGPTNRLLLSSRSQILHQFQQFLQPRRTCGDVDWGGLFSVEVLGTRVIPHVGRDVEISTEQTPFITKDTQLSAAAAEPTVASLYAPDNVSDINIPE</sequence>
<dbReference type="Proteomes" id="UP000287972">
    <property type="component" value="Unassembled WGS sequence"/>
</dbReference>
<name>A0A428S1G6_9HYPO</name>
<organism evidence="2 3">
    <name type="scientific">Fusarium floridanum</name>
    <dbReference type="NCBI Taxonomy" id="1325733"/>
    <lineage>
        <taxon>Eukaryota</taxon>
        <taxon>Fungi</taxon>
        <taxon>Dikarya</taxon>
        <taxon>Ascomycota</taxon>
        <taxon>Pezizomycotina</taxon>
        <taxon>Sordariomycetes</taxon>
        <taxon>Hypocreomycetidae</taxon>
        <taxon>Hypocreales</taxon>
        <taxon>Nectriaceae</taxon>
        <taxon>Fusarium</taxon>
        <taxon>Fusarium solani species complex</taxon>
    </lineage>
</organism>
<gene>
    <name evidence="2" type="ORF">CEP51_004325</name>
</gene>
<accession>A0A428S1G6</accession>
<feature type="chain" id="PRO_5019571470" evidence="1">
    <location>
        <begin position="18"/>
        <end position="117"/>
    </location>
</feature>
<reference evidence="2 3" key="1">
    <citation type="submission" date="2017-06" db="EMBL/GenBank/DDBJ databases">
        <title>Comparative genomic analysis of Ambrosia Fusariam Clade fungi.</title>
        <authorList>
            <person name="Stajich J.E."/>
            <person name="Carrillo J."/>
            <person name="Kijimoto T."/>
            <person name="Eskalen A."/>
            <person name="O'Donnell K."/>
            <person name="Kasson M."/>
        </authorList>
    </citation>
    <scope>NUCLEOTIDE SEQUENCE [LARGE SCALE GENOMIC DNA]</scope>
    <source>
        <strain evidence="2 3">NRRL62606</strain>
    </source>
</reference>
<dbReference type="AlphaFoldDB" id="A0A428S1G6"/>
<evidence type="ECO:0000256" key="1">
    <source>
        <dbReference type="SAM" id="SignalP"/>
    </source>
</evidence>
<comment type="caution">
    <text evidence="2">The sequence shown here is derived from an EMBL/GenBank/DDBJ whole genome shotgun (WGS) entry which is preliminary data.</text>
</comment>